<sequence>MVKYKKCYKQISTKFVKLKEDENMSFFKMIILKCLYKMNGERTIYSILHILNGKKSSQTIQDIHIFQLTSLFQSFPLLTREQLDQIIYTLHKEEWLEKTGENHYFVKNDRKLELEVLLKENPFPRYLKGWRYHSVTGPYWQRLSLFVQVTSHLSKKSNHYMPIQRNPATQLWLKDTLYTMSSIDRSKMNHYLYQEIVNCLEESELDPLLLIIRLTGSDRIGLTSEQAAIELELDPYYYQLSFLAILHYMIEKILSDKGEFPLLSQMIKEGKKPFTLTESTAKTFNLIQKGLSIEQIVRVRNLKQSTIEDHIIEILLNVPNFPMANLVSSENITKIKACMEQSPSKSLKVIKQQLADVSYFEIRAVMAGYGDFS</sequence>
<organism evidence="1 2">
    <name type="scientific">Niallia circulans</name>
    <name type="common">Bacillus circulans</name>
    <dbReference type="NCBI Taxonomy" id="1397"/>
    <lineage>
        <taxon>Bacteria</taxon>
        <taxon>Bacillati</taxon>
        <taxon>Bacillota</taxon>
        <taxon>Bacilli</taxon>
        <taxon>Bacillales</taxon>
        <taxon>Bacillaceae</taxon>
        <taxon>Niallia</taxon>
    </lineage>
</organism>
<dbReference type="InterPro" id="IPR008308">
    <property type="entry name" value="YpbB-like"/>
</dbReference>
<dbReference type="AlphaFoldDB" id="A0A268F9M9"/>
<protein>
    <submittedName>
        <fullName evidence="1">Uncharacterized protein</fullName>
    </submittedName>
</protein>
<evidence type="ECO:0000313" key="1">
    <source>
        <dbReference type="EMBL" id="PAD82091.1"/>
    </source>
</evidence>
<dbReference type="EMBL" id="NPBQ01000098">
    <property type="protein sequence ID" value="PAD82091.1"/>
    <property type="molecule type" value="Genomic_DNA"/>
</dbReference>
<name>A0A268F9M9_NIACI</name>
<dbReference type="PIRSF" id="PIRSF021350">
    <property type="entry name" value="UCP021350"/>
    <property type="match status" value="1"/>
</dbReference>
<proteinExistence type="predicted"/>
<dbReference type="Pfam" id="PF14493">
    <property type="entry name" value="HTH_40"/>
    <property type="match status" value="1"/>
</dbReference>
<dbReference type="InterPro" id="IPR029491">
    <property type="entry name" value="Helicase_HTH"/>
</dbReference>
<dbReference type="KEGG" id="bcir:C2I06_08400"/>
<accession>A0A268F9M9</accession>
<evidence type="ECO:0000313" key="2">
    <source>
        <dbReference type="Proteomes" id="UP000216961"/>
    </source>
</evidence>
<dbReference type="Proteomes" id="UP000216961">
    <property type="component" value="Unassembled WGS sequence"/>
</dbReference>
<comment type="caution">
    <text evidence="1">The sequence shown here is derived from an EMBL/GenBank/DDBJ whole genome shotgun (WGS) entry which is preliminary data.</text>
</comment>
<gene>
    <name evidence="1" type="ORF">CHH57_16250</name>
</gene>
<reference evidence="1 2" key="1">
    <citation type="submission" date="2017-07" db="EMBL/GenBank/DDBJ databases">
        <title>Isolation and whole genome analysis of endospore-forming bacteria from heroin.</title>
        <authorList>
            <person name="Kalinowski J."/>
            <person name="Ahrens B."/>
            <person name="Al-Dilaimi A."/>
            <person name="Winkler A."/>
            <person name="Wibberg D."/>
            <person name="Schleenbecker U."/>
            <person name="Ruckert C."/>
            <person name="Wolfel R."/>
            <person name="Grass G."/>
        </authorList>
    </citation>
    <scope>NUCLEOTIDE SEQUENCE [LARGE SCALE GENOMIC DNA]</scope>
    <source>
        <strain evidence="1 2">7521-2</strain>
    </source>
</reference>